<name>A0ABW4JNT1_9BACL</name>
<comment type="subcellular location">
    <subcellularLocation>
        <location evidence="1">Membrane</location>
        <topology evidence="1">Multi-pass membrane protein</topology>
    </subcellularLocation>
</comment>
<evidence type="ECO:0000256" key="1">
    <source>
        <dbReference type="ARBA" id="ARBA00004141"/>
    </source>
</evidence>
<dbReference type="InterPro" id="IPR052185">
    <property type="entry name" value="IPC_Synthase-Related"/>
</dbReference>
<evidence type="ECO:0000256" key="5">
    <source>
        <dbReference type="SAM" id="Phobius"/>
    </source>
</evidence>
<feature type="transmembrane region" description="Helical" evidence="5">
    <location>
        <begin position="233"/>
        <end position="255"/>
    </location>
</feature>
<evidence type="ECO:0000313" key="7">
    <source>
        <dbReference type="EMBL" id="MFD1677541.1"/>
    </source>
</evidence>
<protein>
    <submittedName>
        <fullName evidence="7">Phosphatase PAP2 family protein</fullName>
    </submittedName>
</protein>
<dbReference type="SUPFAM" id="SSF48317">
    <property type="entry name" value="Acid phosphatase/Vanadium-dependent haloperoxidase"/>
    <property type="match status" value="1"/>
</dbReference>
<feature type="transmembrane region" description="Helical" evidence="5">
    <location>
        <begin position="152"/>
        <end position="176"/>
    </location>
</feature>
<proteinExistence type="predicted"/>
<keyword evidence="3 5" id="KW-1133">Transmembrane helix</keyword>
<feature type="transmembrane region" description="Helical" evidence="5">
    <location>
        <begin position="20"/>
        <end position="38"/>
    </location>
</feature>
<evidence type="ECO:0000259" key="6">
    <source>
        <dbReference type="Pfam" id="PF14378"/>
    </source>
</evidence>
<evidence type="ECO:0000256" key="4">
    <source>
        <dbReference type="ARBA" id="ARBA00023136"/>
    </source>
</evidence>
<dbReference type="InterPro" id="IPR026841">
    <property type="entry name" value="Aur1/Ipt1"/>
</dbReference>
<dbReference type="PANTHER" id="PTHR31310">
    <property type="match status" value="1"/>
</dbReference>
<accession>A0ABW4JNT1</accession>
<keyword evidence="2 5" id="KW-0812">Transmembrane</keyword>
<feature type="transmembrane region" description="Helical" evidence="5">
    <location>
        <begin position="262"/>
        <end position="281"/>
    </location>
</feature>
<evidence type="ECO:0000256" key="3">
    <source>
        <dbReference type="ARBA" id="ARBA00022989"/>
    </source>
</evidence>
<dbReference type="Proteomes" id="UP001597079">
    <property type="component" value="Unassembled WGS sequence"/>
</dbReference>
<feature type="transmembrane region" description="Helical" evidence="5">
    <location>
        <begin position="188"/>
        <end position="213"/>
    </location>
</feature>
<dbReference type="Pfam" id="PF14378">
    <property type="entry name" value="PAP2_3"/>
    <property type="match status" value="1"/>
</dbReference>
<dbReference type="EMBL" id="JBHUCX010000092">
    <property type="protein sequence ID" value="MFD1677541.1"/>
    <property type="molecule type" value="Genomic_DNA"/>
</dbReference>
<dbReference type="PANTHER" id="PTHR31310:SF7">
    <property type="entry name" value="PA-PHOSPHATASE RELATED-FAMILY PROTEIN DDB_G0268928"/>
    <property type="match status" value="1"/>
</dbReference>
<dbReference type="RefSeq" id="WP_377945430.1">
    <property type="nucleotide sequence ID" value="NZ_JBHUCX010000092.1"/>
</dbReference>
<sequence>MSKLFAQTIRPLARLEVYELASLFMLSVLFVVFISFPARLHRVLGTGGSRHPLLDNALSLVDRPDFWLYGTLSVLIGLIAWFTRRKTDTHAVQLHRFARVALTFIAVLIVFDVINFYTVVFDPYDHDRLLQHLDDVLFRTSPTRWFDAVTCWPLTLLFCGAYSSWFVMTYFSVFLFSRHSHLAMREYVTAAVCAFYIGYITYFFVPAIGPIFTMHFTHSIGPLENLVDGNGPFLSRDCFPSLHTGLSVVMLIHAWRYCRKLFWFYALDVSLIILSTLYLRVHYGVDLIAGAALAIAVCQVAPAFVSGWDHTRGSYENDAIYRHSATSQSTLSELA</sequence>
<comment type="caution">
    <text evidence="7">The sequence shown here is derived from an EMBL/GenBank/DDBJ whole genome shotgun (WGS) entry which is preliminary data.</text>
</comment>
<reference evidence="8" key="1">
    <citation type="journal article" date="2019" name="Int. J. Syst. Evol. Microbiol.">
        <title>The Global Catalogue of Microorganisms (GCM) 10K type strain sequencing project: providing services to taxonomists for standard genome sequencing and annotation.</title>
        <authorList>
            <consortium name="The Broad Institute Genomics Platform"/>
            <consortium name="The Broad Institute Genome Sequencing Center for Infectious Disease"/>
            <person name="Wu L."/>
            <person name="Ma J."/>
        </authorList>
    </citation>
    <scope>NUCLEOTIDE SEQUENCE [LARGE SCALE GENOMIC DNA]</scope>
    <source>
        <strain evidence="8">CGMCC 1.12286</strain>
    </source>
</reference>
<evidence type="ECO:0000313" key="8">
    <source>
        <dbReference type="Proteomes" id="UP001597079"/>
    </source>
</evidence>
<keyword evidence="8" id="KW-1185">Reference proteome</keyword>
<keyword evidence="4 5" id="KW-0472">Membrane</keyword>
<feature type="transmembrane region" description="Helical" evidence="5">
    <location>
        <begin position="66"/>
        <end position="84"/>
    </location>
</feature>
<feature type="transmembrane region" description="Helical" evidence="5">
    <location>
        <begin position="287"/>
        <end position="305"/>
    </location>
</feature>
<evidence type="ECO:0000256" key="2">
    <source>
        <dbReference type="ARBA" id="ARBA00022692"/>
    </source>
</evidence>
<feature type="domain" description="Inositolphosphotransferase Aur1/Ipt1" evidence="6">
    <location>
        <begin position="154"/>
        <end position="297"/>
    </location>
</feature>
<feature type="transmembrane region" description="Helical" evidence="5">
    <location>
        <begin position="96"/>
        <end position="120"/>
    </location>
</feature>
<dbReference type="InterPro" id="IPR036938">
    <property type="entry name" value="PAP2/HPO_sf"/>
</dbReference>
<gene>
    <name evidence="7" type="ORF">ACFSB2_23040</name>
</gene>
<dbReference type="Gene3D" id="1.20.144.10">
    <property type="entry name" value="Phosphatidic acid phosphatase type 2/haloperoxidase"/>
    <property type="match status" value="1"/>
</dbReference>
<organism evidence="7 8">
    <name type="scientific">Alicyclobacillus fodiniaquatilis</name>
    <dbReference type="NCBI Taxonomy" id="1661150"/>
    <lineage>
        <taxon>Bacteria</taxon>
        <taxon>Bacillati</taxon>
        <taxon>Bacillota</taxon>
        <taxon>Bacilli</taxon>
        <taxon>Bacillales</taxon>
        <taxon>Alicyclobacillaceae</taxon>
        <taxon>Alicyclobacillus</taxon>
    </lineage>
</organism>